<comment type="caution">
    <text evidence="2">The sequence shown here is derived from an EMBL/GenBank/DDBJ whole genome shotgun (WGS) entry which is preliminary data.</text>
</comment>
<keyword evidence="3" id="KW-1185">Reference proteome</keyword>
<reference evidence="2" key="1">
    <citation type="submission" date="2022-04" db="EMBL/GenBank/DDBJ databases">
        <title>A functionally conserved STORR gene fusion in Papaver species that diverged 16.8 million years ago.</title>
        <authorList>
            <person name="Catania T."/>
        </authorList>
    </citation>
    <scope>NUCLEOTIDE SEQUENCE</scope>
    <source>
        <strain evidence="2">S-188037</strain>
    </source>
</reference>
<dbReference type="AlphaFoldDB" id="A0AAD4SAL9"/>
<dbReference type="EMBL" id="JAJJMB010012161">
    <property type="protein sequence ID" value="KAI3885324.1"/>
    <property type="molecule type" value="Genomic_DNA"/>
</dbReference>
<organism evidence="2 3">
    <name type="scientific">Papaver atlanticum</name>
    <dbReference type="NCBI Taxonomy" id="357466"/>
    <lineage>
        <taxon>Eukaryota</taxon>
        <taxon>Viridiplantae</taxon>
        <taxon>Streptophyta</taxon>
        <taxon>Embryophyta</taxon>
        <taxon>Tracheophyta</taxon>
        <taxon>Spermatophyta</taxon>
        <taxon>Magnoliopsida</taxon>
        <taxon>Ranunculales</taxon>
        <taxon>Papaveraceae</taxon>
        <taxon>Papaveroideae</taxon>
        <taxon>Papaver</taxon>
    </lineage>
</organism>
<evidence type="ECO:0000313" key="2">
    <source>
        <dbReference type="EMBL" id="KAI3885324.1"/>
    </source>
</evidence>
<dbReference type="Proteomes" id="UP001202328">
    <property type="component" value="Unassembled WGS sequence"/>
</dbReference>
<feature type="region of interest" description="Disordered" evidence="1">
    <location>
        <begin position="118"/>
        <end position="153"/>
    </location>
</feature>
<protein>
    <submittedName>
        <fullName evidence="2">Uncharacterized protein</fullName>
    </submittedName>
</protein>
<name>A0AAD4SAL9_9MAGN</name>
<gene>
    <name evidence="2" type="ORF">MKW98_002716</name>
</gene>
<accession>A0AAD4SAL9</accession>
<sequence length="153" mass="17651">MATATHSADFKASYHPPETSKDNFRHTFAIRVTISDRNPRAMYEYFEKMGFKGAQVYMPATKRDHVAIVRFFTQNDAEKAIESCKDRYKASLDMFDPELLLKIVSEGIHPCQTRVKDKEVRTYPQTDEHESEGKVGSYVPPNRRTVAKPMEED</sequence>
<evidence type="ECO:0000256" key="1">
    <source>
        <dbReference type="SAM" id="MobiDB-lite"/>
    </source>
</evidence>
<feature type="compositionally biased region" description="Basic and acidic residues" evidence="1">
    <location>
        <begin position="118"/>
        <end position="133"/>
    </location>
</feature>
<proteinExistence type="predicted"/>
<evidence type="ECO:0000313" key="3">
    <source>
        <dbReference type="Proteomes" id="UP001202328"/>
    </source>
</evidence>